<evidence type="ECO:0000313" key="5">
    <source>
        <dbReference type="EMBL" id="RMW52855.1"/>
    </source>
</evidence>
<evidence type="ECO:0000313" key="2">
    <source>
        <dbReference type="EMBL" id="MDF2313664.1"/>
    </source>
</evidence>
<dbReference type="Gene3D" id="1.10.260.40">
    <property type="entry name" value="lambda repressor-like DNA-binding domains"/>
    <property type="match status" value="1"/>
</dbReference>
<reference evidence="4 6" key="1">
    <citation type="submission" date="2018-03" db="EMBL/GenBank/DDBJ databases">
        <title>Draft Genome Sequences of six Lactobacillus pentosus Strains Isolated from Brines of Traditionally Fermented Spanish-Style Green Table Olives.</title>
        <authorList>
            <person name="Calero-Delgado B."/>
            <person name="Martin-Platero A.M."/>
            <person name="Perez-Pulido A.J."/>
            <person name="Benitez-Cabello A."/>
            <person name="Casimiro-Soriguer C.S."/>
            <person name="Martinez-Bueno M."/>
            <person name="Arroyo-Lopez F.N."/>
            <person name="Rodriguez-Gomez F."/>
            <person name="Bautista-Gallego J."/>
            <person name="Garrido-Fernandez A."/>
            <person name="Jimenez-Diaz R."/>
        </authorList>
    </citation>
    <scope>NUCLEOTIDE SEQUENCE [LARGE SCALE GENOMIC DNA]</scope>
    <source>
        <strain evidence="4 6">IG2</strain>
    </source>
</reference>
<evidence type="ECO:0000313" key="3">
    <source>
        <dbReference type="EMBL" id="MDT6990006.1"/>
    </source>
</evidence>
<dbReference type="InterPro" id="IPR001387">
    <property type="entry name" value="Cro/C1-type_HTH"/>
</dbReference>
<dbReference type="Proteomes" id="UP001267003">
    <property type="component" value="Unassembled WGS sequence"/>
</dbReference>
<name>A0A241RPB9_LACPE</name>
<evidence type="ECO:0000313" key="4">
    <source>
        <dbReference type="EMBL" id="PRO95573.1"/>
    </source>
</evidence>
<dbReference type="Proteomes" id="UP000238378">
    <property type="component" value="Unassembled WGS sequence"/>
</dbReference>
<dbReference type="RefSeq" id="WP_050337994.1">
    <property type="nucleotide sequence ID" value="NZ_BJZC01000001.1"/>
</dbReference>
<reference evidence="5 7" key="2">
    <citation type="submission" date="2018-10" db="EMBL/GenBank/DDBJ databases">
        <title>Genome sequences of five Lactobacillus pentosus strains isolated from brines of traditionally fermented spanish-style green table olives and differences between them.</title>
        <authorList>
            <person name="Jimenez Diaz R."/>
        </authorList>
    </citation>
    <scope>NUCLEOTIDE SEQUENCE [LARGE SCALE GENOMIC DNA]</scope>
    <source>
        <strain evidence="5 7">IG10</strain>
    </source>
</reference>
<dbReference type="GeneID" id="49392492"/>
<dbReference type="InterPro" id="IPR010982">
    <property type="entry name" value="Lambda_DNA-bd_dom_sf"/>
</dbReference>
<reference evidence="3" key="5">
    <citation type="submission" date="2023-08" db="EMBL/GenBank/DDBJ databases">
        <authorList>
            <person name="Page C.A."/>
            <person name="Perez-Diaz I.M."/>
        </authorList>
    </citation>
    <scope>NUCLEOTIDE SEQUENCE</scope>
    <source>
        <strain evidence="3">7.8.46</strain>
    </source>
</reference>
<reference evidence="2" key="4">
    <citation type="journal article" date="2023" name="Front Nutr">
        <title>Lactiplantibacillus pentosus P2020 protects the hyperuricemia and renal inflammation in mice.</title>
        <authorList>
            <person name="Wang Z."/>
            <person name="Song L."/>
            <person name="Li X."/>
            <person name="Xiao Y."/>
            <person name="Huang Y."/>
            <person name="Zhang Y."/>
            <person name="Li J."/>
            <person name="Li M."/>
            <person name="Ren Z."/>
        </authorList>
    </citation>
    <scope>NUCLEOTIDE SEQUENCE</scope>
    <source>
        <strain evidence="2">P2000</strain>
    </source>
</reference>
<dbReference type="SUPFAM" id="SSF47413">
    <property type="entry name" value="lambda repressor-like DNA-binding domains"/>
    <property type="match status" value="1"/>
</dbReference>
<comment type="caution">
    <text evidence="3">The sequence shown here is derived from an EMBL/GenBank/DDBJ whole genome shotgun (WGS) entry which is preliminary data.</text>
</comment>
<dbReference type="EMBL" id="PVOB01000048">
    <property type="protein sequence ID" value="PRO95573.1"/>
    <property type="molecule type" value="Genomic_DNA"/>
</dbReference>
<organism evidence="3 8">
    <name type="scientific">Lactiplantibacillus pentosus</name>
    <name type="common">Lactobacillus pentosus</name>
    <dbReference type="NCBI Taxonomy" id="1589"/>
    <lineage>
        <taxon>Bacteria</taxon>
        <taxon>Bacillati</taxon>
        <taxon>Bacillota</taxon>
        <taxon>Bacilli</taxon>
        <taxon>Lactobacillales</taxon>
        <taxon>Lactobacillaceae</taxon>
        <taxon>Lactiplantibacillus</taxon>
    </lineage>
</organism>
<dbReference type="Proteomes" id="UP001151834">
    <property type="component" value="Unassembled WGS sequence"/>
</dbReference>
<dbReference type="EMBL" id="JAPEQV010000016">
    <property type="protein sequence ID" value="MDF2313664.1"/>
    <property type="molecule type" value="Genomic_DNA"/>
</dbReference>
<dbReference type="EMBL" id="RDCJ01000006">
    <property type="protein sequence ID" value="RMW52855.1"/>
    <property type="molecule type" value="Genomic_DNA"/>
</dbReference>
<dbReference type="PROSITE" id="PS50943">
    <property type="entry name" value="HTH_CROC1"/>
    <property type="match status" value="1"/>
</dbReference>
<gene>
    <name evidence="4" type="ORF">C6Y08_04010</name>
    <name evidence="5" type="ORF">D6U18_00630</name>
    <name evidence="2" type="ORF">OOJ94_12600</name>
    <name evidence="3" type="ORF">RI536_07790</name>
</gene>
<accession>A0A241RPB9</accession>
<evidence type="ECO:0000259" key="1">
    <source>
        <dbReference type="PROSITE" id="PS50943"/>
    </source>
</evidence>
<dbReference type="Pfam" id="PF01381">
    <property type="entry name" value="HTH_3"/>
    <property type="match status" value="1"/>
</dbReference>
<sequence>MNNTVVIENIKKWLKQTKSSQVWLAEQIQVSPTMLSQMLKGERKIQTKHLISICKVTGMTPNQLAKDENKQDSNEPAYVLMGELSSRESTREFKKLLLDIKSYVDLEAMTHE</sequence>
<dbReference type="Proteomes" id="UP000276249">
    <property type="component" value="Unassembled WGS sequence"/>
</dbReference>
<evidence type="ECO:0000313" key="8">
    <source>
        <dbReference type="Proteomes" id="UP001267003"/>
    </source>
</evidence>
<dbReference type="CDD" id="cd00093">
    <property type="entry name" value="HTH_XRE"/>
    <property type="match status" value="1"/>
</dbReference>
<protein>
    <submittedName>
        <fullName evidence="2">Helix-turn-helix domain-containing protein</fullName>
    </submittedName>
    <submittedName>
        <fullName evidence="3">Helix-turn-helix transcriptional regulator</fullName>
    </submittedName>
    <submittedName>
        <fullName evidence="4">XRE family transcriptional regulator</fullName>
    </submittedName>
</protein>
<dbReference type="AlphaFoldDB" id="A0A241RPB9"/>
<feature type="domain" description="HTH cro/C1-type" evidence="1">
    <location>
        <begin position="10"/>
        <end position="64"/>
    </location>
</feature>
<proteinExistence type="predicted"/>
<reference evidence="2" key="3">
    <citation type="submission" date="2022-11" db="EMBL/GenBank/DDBJ databases">
        <authorList>
            <person name="Wang Z."/>
        </authorList>
    </citation>
    <scope>NUCLEOTIDE SEQUENCE</scope>
    <source>
        <strain evidence="2">P2000</strain>
    </source>
</reference>
<dbReference type="GO" id="GO:0003677">
    <property type="term" value="F:DNA binding"/>
    <property type="evidence" value="ECO:0007669"/>
    <property type="project" value="InterPro"/>
</dbReference>
<dbReference type="OrthoDB" id="2292258at2"/>
<evidence type="ECO:0000313" key="6">
    <source>
        <dbReference type="Proteomes" id="UP000238378"/>
    </source>
</evidence>
<evidence type="ECO:0000313" key="7">
    <source>
        <dbReference type="Proteomes" id="UP000276249"/>
    </source>
</evidence>
<keyword evidence="6" id="KW-1185">Reference proteome</keyword>
<dbReference type="SMART" id="SM00530">
    <property type="entry name" value="HTH_XRE"/>
    <property type="match status" value="1"/>
</dbReference>
<dbReference type="EMBL" id="JAVLAQ010000001">
    <property type="protein sequence ID" value="MDT6990006.1"/>
    <property type="molecule type" value="Genomic_DNA"/>
</dbReference>